<reference evidence="2 4" key="1">
    <citation type="submission" date="2023-07" db="EMBL/GenBank/DDBJ databases">
        <title>Sorghum-associated microbial communities from plants grown in Nebraska, USA.</title>
        <authorList>
            <person name="Schachtman D."/>
        </authorList>
    </citation>
    <scope>NUCLEOTIDE SEQUENCE</scope>
    <source>
        <strain evidence="3 4">BE105</strain>
        <strain evidence="2">BE69</strain>
    </source>
</reference>
<dbReference type="Proteomes" id="UP001249076">
    <property type="component" value="Unassembled WGS sequence"/>
</dbReference>
<proteinExistence type="predicted"/>
<evidence type="ECO:0000256" key="1">
    <source>
        <dbReference type="SAM" id="Phobius"/>
    </source>
</evidence>
<name>A0AAJ2F690_ACIDE</name>
<sequence length="91" mass="9666">MTDLVVAVLWSAVDVLLIATGALLVRALSLGRWRTEDARNREARMFAPAGALSFRREGQRVVTATGVYMAGSAFYAVLAVLLVGLSRAASA</sequence>
<evidence type="ECO:0000313" key="4">
    <source>
        <dbReference type="Proteomes" id="UP001249076"/>
    </source>
</evidence>
<keyword evidence="1" id="KW-1133">Transmembrane helix</keyword>
<dbReference type="EMBL" id="JAVDTS010000007">
    <property type="protein sequence ID" value="MDR6839235.1"/>
    <property type="molecule type" value="Genomic_DNA"/>
</dbReference>
<organism evidence="2 5">
    <name type="scientific">Acidovorax delafieldii</name>
    <name type="common">Pseudomonas delafieldii</name>
    <dbReference type="NCBI Taxonomy" id="47920"/>
    <lineage>
        <taxon>Bacteria</taxon>
        <taxon>Pseudomonadati</taxon>
        <taxon>Pseudomonadota</taxon>
        <taxon>Betaproteobacteria</taxon>
        <taxon>Burkholderiales</taxon>
        <taxon>Comamonadaceae</taxon>
        <taxon>Acidovorax</taxon>
    </lineage>
</organism>
<evidence type="ECO:0000313" key="5">
    <source>
        <dbReference type="Proteomes" id="UP001253458"/>
    </source>
</evidence>
<gene>
    <name evidence="2" type="ORF">J2W88_004163</name>
    <name evidence="3" type="ORF">J2W93_004100</name>
</gene>
<keyword evidence="4" id="KW-1185">Reference proteome</keyword>
<protein>
    <submittedName>
        <fullName evidence="2">Uncharacterized protein</fullName>
    </submittedName>
</protein>
<feature type="transmembrane region" description="Helical" evidence="1">
    <location>
        <begin position="61"/>
        <end position="85"/>
    </location>
</feature>
<evidence type="ECO:0000313" key="2">
    <source>
        <dbReference type="EMBL" id="MDR6768858.1"/>
    </source>
</evidence>
<dbReference type="Proteomes" id="UP001253458">
    <property type="component" value="Unassembled WGS sequence"/>
</dbReference>
<keyword evidence="1" id="KW-0812">Transmembrane</keyword>
<feature type="transmembrane region" description="Helical" evidence="1">
    <location>
        <begin position="6"/>
        <end position="25"/>
    </location>
</feature>
<dbReference type="EMBL" id="JAVDTL010000007">
    <property type="protein sequence ID" value="MDR6768858.1"/>
    <property type="molecule type" value="Genomic_DNA"/>
</dbReference>
<dbReference type="RefSeq" id="WP_209820350.1">
    <property type="nucleotide sequence ID" value="NZ_JAVDTL010000007.1"/>
</dbReference>
<accession>A0AAJ2F690</accession>
<evidence type="ECO:0000313" key="3">
    <source>
        <dbReference type="EMBL" id="MDR6839235.1"/>
    </source>
</evidence>
<dbReference type="AlphaFoldDB" id="A0AAJ2F690"/>
<keyword evidence="1" id="KW-0472">Membrane</keyword>
<comment type="caution">
    <text evidence="2">The sequence shown here is derived from an EMBL/GenBank/DDBJ whole genome shotgun (WGS) entry which is preliminary data.</text>
</comment>